<evidence type="ECO:0000259" key="6">
    <source>
        <dbReference type="Pfam" id="PF06305"/>
    </source>
</evidence>
<evidence type="ECO:0000313" key="8">
    <source>
        <dbReference type="Proteomes" id="UP001431217"/>
    </source>
</evidence>
<sequence length="90" mass="9153">MRLIRLLAAIACLVAGIAVGALNPQPIALDLGLATFRASLGVAVLAALLAGVVLGGLILTVSAVLPLRQRLRRATANKSAPPAPSPEQRL</sequence>
<name>A0ABT0MFF4_9GAMM</name>
<reference evidence="7 8" key="1">
    <citation type="submission" date="2022-05" db="EMBL/GenBank/DDBJ databases">
        <title>Luteimonas sp. SX5, whole genome shotgun sequencing project.</title>
        <authorList>
            <person name="Zhao G."/>
            <person name="Shen L."/>
        </authorList>
    </citation>
    <scope>NUCLEOTIDE SEQUENCE [LARGE SCALE GENOMIC DNA]</scope>
    <source>
        <strain evidence="7 8">SX5</strain>
    </source>
</reference>
<evidence type="ECO:0000256" key="3">
    <source>
        <dbReference type="ARBA" id="ARBA00022989"/>
    </source>
</evidence>
<keyword evidence="8" id="KW-1185">Reference proteome</keyword>
<dbReference type="EMBL" id="JAMBEP010000001">
    <property type="protein sequence ID" value="MCL1633586.1"/>
    <property type="molecule type" value="Genomic_DNA"/>
</dbReference>
<dbReference type="Proteomes" id="UP001431217">
    <property type="component" value="Unassembled WGS sequence"/>
</dbReference>
<dbReference type="InterPro" id="IPR010445">
    <property type="entry name" value="LapA_dom"/>
</dbReference>
<evidence type="ECO:0000256" key="5">
    <source>
        <dbReference type="SAM" id="Phobius"/>
    </source>
</evidence>
<protein>
    <submittedName>
        <fullName evidence="7">LapA family protein</fullName>
    </submittedName>
</protein>
<organism evidence="7 8">
    <name type="scientific">Luteimonas galliterrae</name>
    <dbReference type="NCBI Taxonomy" id="2940486"/>
    <lineage>
        <taxon>Bacteria</taxon>
        <taxon>Pseudomonadati</taxon>
        <taxon>Pseudomonadota</taxon>
        <taxon>Gammaproteobacteria</taxon>
        <taxon>Lysobacterales</taxon>
        <taxon>Lysobacteraceae</taxon>
        <taxon>Luteimonas</taxon>
    </lineage>
</organism>
<feature type="transmembrane region" description="Helical" evidence="5">
    <location>
        <begin position="40"/>
        <end position="65"/>
    </location>
</feature>
<evidence type="ECO:0000256" key="2">
    <source>
        <dbReference type="ARBA" id="ARBA00022692"/>
    </source>
</evidence>
<proteinExistence type="predicted"/>
<dbReference type="Pfam" id="PF06305">
    <property type="entry name" value="LapA_dom"/>
    <property type="match status" value="1"/>
</dbReference>
<keyword evidence="2 5" id="KW-0812">Transmembrane</keyword>
<comment type="caution">
    <text evidence="7">The sequence shown here is derived from an EMBL/GenBank/DDBJ whole genome shotgun (WGS) entry which is preliminary data.</text>
</comment>
<accession>A0ABT0MFF4</accession>
<evidence type="ECO:0000256" key="4">
    <source>
        <dbReference type="ARBA" id="ARBA00023136"/>
    </source>
</evidence>
<evidence type="ECO:0000256" key="1">
    <source>
        <dbReference type="ARBA" id="ARBA00022475"/>
    </source>
</evidence>
<gene>
    <name evidence="7" type="ORF">M2650_02855</name>
</gene>
<evidence type="ECO:0000313" key="7">
    <source>
        <dbReference type="EMBL" id="MCL1633586.1"/>
    </source>
</evidence>
<keyword evidence="3 5" id="KW-1133">Transmembrane helix</keyword>
<dbReference type="RefSeq" id="WP_249470896.1">
    <property type="nucleotide sequence ID" value="NZ_JAMBEP010000001.1"/>
</dbReference>
<keyword evidence="1" id="KW-1003">Cell membrane</keyword>
<keyword evidence="4 5" id="KW-0472">Membrane</keyword>
<feature type="domain" description="Lipopolysaccharide assembly protein A" evidence="6">
    <location>
        <begin position="22"/>
        <end position="75"/>
    </location>
</feature>